<proteinExistence type="predicted"/>
<feature type="transmembrane region" description="Helical" evidence="2">
    <location>
        <begin position="32"/>
        <end position="58"/>
    </location>
</feature>
<protein>
    <submittedName>
        <fullName evidence="3">Uncharacterized protein</fullName>
    </submittedName>
</protein>
<feature type="compositionally biased region" description="Low complexity" evidence="1">
    <location>
        <begin position="67"/>
        <end position="80"/>
    </location>
</feature>
<feature type="region of interest" description="Disordered" evidence="1">
    <location>
        <begin position="67"/>
        <end position="90"/>
    </location>
</feature>
<name>A0ABN3KQA6_9MICO</name>
<sequence length="349" mass="34989">MRPAIRPAVRSDVRLGHSNRVIAGTGWDRRRLLTVLAGGVLAALVFLVGLGLAVYYALGSLGPSAASSSAPAATAGTSPTENLGEAGHDVPAGAVRGQAYRDSIAAAPMLKVDPDIARQGVPSAHPAPTMLVPAATRPGPAGVPTGFPQTSAGAVAQLAAIESTVLQGMSIPQVNDVHHRWTRTGAVEVADWPLTQNVQAFLAAAGQGQSKDPAVTVTVTPVAGMVKGVDGDDWVLACVLLDVQAVITTDARIAYGHCERLRWTDGTDRRGADGAGGAGDRAGAAGRWMIASGPSPAPAPSTWPGTDVAIRAGWRTWVDSAPAPDAGAAPDAATGAARAAGAAAGSAGS</sequence>
<feature type="region of interest" description="Disordered" evidence="1">
    <location>
        <begin position="321"/>
        <end position="349"/>
    </location>
</feature>
<gene>
    <name evidence="3" type="ORF">GCM10009858_03070</name>
</gene>
<evidence type="ECO:0000313" key="3">
    <source>
        <dbReference type="EMBL" id="GAA2469160.1"/>
    </source>
</evidence>
<keyword evidence="4" id="KW-1185">Reference proteome</keyword>
<keyword evidence="2" id="KW-0472">Membrane</keyword>
<evidence type="ECO:0000256" key="2">
    <source>
        <dbReference type="SAM" id="Phobius"/>
    </source>
</evidence>
<evidence type="ECO:0000313" key="4">
    <source>
        <dbReference type="Proteomes" id="UP001500730"/>
    </source>
</evidence>
<evidence type="ECO:0000256" key="1">
    <source>
        <dbReference type="SAM" id="MobiDB-lite"/>
    </source>
</evidence>
<dbReference type="EMBL" id="BAAARE010000001">
    <property type="protein sequence ID" value="GAA2469160.1"/>
    <property type="molecule type" value="Genomic_DNA"/>
</dbReference>
<reference evidence="3 4" key="1">
    <citation type="journal article" date="2019" name="Int. J. Syst. Evol. Microbiol.">
        <title>The Global Catalogue of Microorganisms (GCM) 10K type strain sequencing project: providing services to taxonomists for standard genome sequencing and annotation.</title>
        <authorList>
            <consortium name="The Broad Institute Genomics Platform"/>
            <consortium name="The Broad Institute Genome Sequencing Center for Infectious Disease"/>
            <person name="Wu L."/>
            <person name="Ma J."/>
        </authorList>
    </citation>
    <scope>NUCLEOTIDE SEQUENCE [LARGE SCALE GENOMIC DNA]</scope>
    <source>
        <strain evidence="3 4">JCM 16259</strain>
    </source>
</reference>
<organism evidence="3 4">
    <name type="scientific">Terrabacter carboxydivorans</name>
    <dbReference type="NCBI Taxonomy" id="619730"/>
    <lineage>
        <taxon>Bacteria</taxon>
        <taxon>Bacillati</taxon>
        <taxon>Actinomycetota</taxon>
        <taxon>Actinomycetes</taxon>
        <taxon>Micrococcales</taxon>
        <taxon>Intrasporangiaceae</taxon>
        <taxon>Terrabacter</taxon>
    </lineage>
</organism>
<comment type="caution">
    <text evidence="3">The sequence shown here is derived from an EMBL/GenBank/DDBJ whole genome shotgun (WGS) entry which is preliminary data.</text>
</comment>
<keyword evidence="2" id="KW-1133">Transmembrane helix</keyword>
<dbReference type="Proteomes" id="UP001500730">
    <property type="component" value="Unassembled WGS sequence"/>
</dbReference>
<feature type="region of interest" description="Disordered" evidence="1">
    <location>
        <begin position="118"/>
        <end position="144"/>
    </location>
</feature>
<accession>A0ABN3KQA6</accession>
<keyword evidence="2" id="KW-0812">Transmembrane</keyword>